<name>A0A9Q0M938_BLOTA</name>
<feature type="transmembrane region" description="Helical" evidence="2">
    <location>
        <begin position="98"/>
        <end position="125"/>
    </location>
</feature>
<evidence type="ECO:0000256" key="2">
    <source>
        <dbReference type="SAM" id="Phobius"/>
    </source>
</evidence>
<sequence length="202" mass="23698">MIIEPNGVAENNSVRFNSRTRGNRRLHDYKYLFILFGMIRMQYSVLSLKQSLYSQCFAVCMYLILLLILFVLNAILVYRLVHDEERLQSYIEHYSRNWLSICIVLLTVVTILFSIVLLTFAIYMLRMRSKSPSSRYISAQTERQSERNPFFSETTTTRTATRSTSCDNNNSKRTGGNMGTNVKQQRKRLVEDIHVERTITFH</sequence>
<feature type="compositionally biased region" description="Polar residues" evidence="1">
    <location>
        <begin position="166"/>
        <end position="183"/>
    </location>
</feature>
<evidence type="ECO:0000313" key="3">
    <source>
        <dbReference type="EMBL" id="KAJ6222033.1"/>
    </source>
</evidence>
<proteinExistence type="predicted"/>
<keyword evidence="4" id="KW-1185">Reference proteome</keyword>
<protein>
    <submittedName>
        <fullName evidence="3">Uncharacterized protein</fullName>
    </submittedName>
</protein>
<evidence type="ECO:0000256" key="1">
    <source>
        <dbReference type="SAM" id="MobiDB-lite"/>
    </source>
</evidence>
<dbReference type="AlphaFoldDB" id="A0A9Q0M938"/>
<feature type="transmembrane region" description="Helical" evidence="2">
    <location>
        <begin position="58"/>
        <end position="78"/>
    </location>
</feature>
<reference evidence="3" key="1">
    <citation type="submission" date="2022-12" db="EMBL/GenBank/DDBJ databases">
        <title>Genome assemblies of Blomia tropicalis.</title>
        <authorList>
            <person name="Cui Y."/>
        </authorList>
    </citation>
    <scope>NUCLEOTIDE SEQUENCE</scope>
    <source>
        <tissue evidence="3">Adult mites</tissue>
    </source>
</reference>
<evidence type="ECO:0000313" key="4">
    <source>
        <dbReference type="Proteomes" id="UP001142055"/>
    </source>
</evidence>
<feature type="region of interest" description="Disordered" evidence="1">
    <location>
        <begin position="148"/>
        <end position="183"/>
    </location>
</feature>
<dbReference type="EMBL" id="JAPWDV010000001">
    <property type="protein sequence ID" value="KAJ6222033.1"/>
    <property type="molecule type" value="Genomic_DNA"/>
</dbReference>
<keyword evidence="2" id="KW-1133">Transmembrane helix</keyword>
<organism evidence="3 4">
    <name type="scientific">Blomia tropicalis</name>
    <name type="common">Mite</name>
    <dbReference type="NCBI Taxonomy" id="40697"/>
    <lineage>
        <taxon>Eukaryota</taxon>
        <taxon>Metazoa</taxon>
        <taxon>Ecdysozoa</taxon>
        <taxon>Arthropoda</taxon>
        <taxon>Chelicerata</taxon>
        <taxon>Arachnida</taxon>
        <taxon>Acari</taxon>
        <taxon>Acariformes</taxon>
        <taxon>Sarcoptiformes</taxon>
        <taxon>Astigmata</taxon>
        <taxon>Glycyphagoidea</taxon>
        <taxon>Echimyopodidae</taxon>
        <taxon>Blomia</taxon>
    </lineage>
</organism>
<accession>A0A9Q0M938</accession>
<comment type="caution">
    <text evidence="3">The sequence shown here is derived from an EMBL/GenBank/DDBJ whole genome shotgun (WGS) entry which is preliminary data.</text>
</comment>
<keyword evidence="2" id="KW-0812">Transmembrane</keyword>
<gene>
    <name evidence="3" type="ORF">RDWZM_000578</name>
</gene>
<dbReference type="Proteomes" id="UP001142055">
    <property type="component" value="Chromosome 1"/>
</dbReference>
<dbReference type="OMA" id="LFHTIAK"/>
<keyword evidence="2" id="KW-0472">Membrane</keyword>
<feature type="transmembrane region" description="Helical" evidence="2">
    <location>
        <begin position="29"/>
        <end position="46"/>
    </location>
</feature>
<feature type="compositionally biased region" description="Low complexity" evidence="1">
    <location>
        <begin position="154"/>
        <end position="165"/>
    </location>
</feature>